<evidence type="ECO:0000313" key="3">
    <source>
        <dbReference type="Proteomes" id="UP001571980"/>
    </source>
</evidence>
<proteinExistence type="predicted"/>
<dbReference type="RefSeq" id="WP_372824732.1">
    <property type="nucleotide sequence ID" value="NZ_JARRIG010000007.1"/>
</dbReference>
<keyword evidence="3" id="KW-1185">Reference proteome</keyword>
<protein>
    <submittedName>
        <fullName evidence="2">Uncharacterized protein</fullName>
    </submittedName>
</protein>
<gene>
    <name evidence="2" type="ORF">P8X34_10990</name>
</gene>
<name>A0ABV4T670_9EURY</name>
<accession>A0ABV4T670</accession>
<keyword evidence="1" id="KW-1133">Transmembrane helix</keyword>
<dbReference type="EMBL" id="JARRIG010000007">
    <property type="protein sequence ID" value="MFA4805252.1"/>
    <property type="molecule type" value="Genomic_DNA"/>
</dbReference>
<keyword evidence="1" id="KW-0472">Membrane</keyword>
<sequence>MLRDLALTFLIIGIITLYTFASELPTIEVDVSRAKTVKPVTEMTGEDIERVKVVDLETFQEKIPGAKVYYDPIGAIYVVKDGTLYEVFLMKAWRMRTYTATLTDGKLVFRDTGVNTLFLAAVDAVILFGYALMVLFGVIRRNIV</sequence>
<dbReference type="Proteomes" id="UP001571980">
    <property type="component" value="Unassembled WGS sequence"/>
</dbReference>
<feature type="transmembrane region" description="Helical" evidence="1">
    <location>
        <begin position="117"/>
        <end position="139"/>
    </location>
</feature>
<reference evidence="2 3" key="1">
    <citation type="submission" date="2023-03" db="EMBL/GenBank/DDBJ databases">
        <title>Speciation in Pyrococcus: adaptation to high temperature as a mechanism.</title>
        <authorList>
            <person name="Gu J."/>
        </authorList>
    </citation>
    <scope>NUCLEOTIDE SEQUENCE [LARGE SCALE GENOMIC DNA]</scope>
    <source>
        <strain evidence="2 3">LMOA34</strain>
    </source>
</reference>
<evidence type="ECO:0000313" key="2">
    <source>
        <dbReference type="EMBL" id="MFA4805252.1"/>
    </source>
</evidence>
<keyword evidence="1" id="KW-0812">Transmembrane</keyword>
<organism evidence="2 3">
    <name type="scientific">Pyrococcus kukulkanii</name>
    <dbReference type="NCBI Taxonomy" id="1609559"/>
    <lineage>
        <taxon>Archaea</taxon>
        <taxon>Methanobacteriati</taxon>
        <taxon>Methanobacteriota</taxon>
        <taxon>Thermococci</taxon>
        <taxon>Thermococcales</taxon>
        <taxon>Thermococcaceae</taxon>
        <taxon>Pyrococcus</taxon>
    </lineage>
</organism>
<evidence type="ECO:0000256" key="1">
    <source>
        <dbReference type="SAM" id="Phobius"/>
    </source>
</evidence>
<comment type="caution">
    <text evidence="2">The sequence shown here is derived from an EMBL/GenBank/DDBJ whole genome shotgun (WGS) entry which is preliminary data.</text>
</comment>